<protein>
    <submittedName>
        <fullName evidence="1">Uncharacterized protein</fullName>
    </submittedName>
</protein>
<reference evidence="1 2" key="1">
    <citation type="submission" date="2019-05" db="EMBL/GenBank/DDBJ databases">
        <title>Mycolicibacterium sphagni ENV482 genome assembly.</title>
        <authorList>
            <person name="Chen W."/>
            <person name="Faulkner N.W."/>
            <person name="Hyman M.R."/>
        </authorList>
    </citation>
    <scope>NUCLEOTIDE SEQUENCE [LARGE SCALE GENOMIC DNA]</scope>
    <source>
        <strain evidence="1 2">ENV482</strain>
    </source>
</reference>
<accession>A0ABX2K0G5</accession>
<comment type="caution">
    <text evidence="1">The sequence shown here is derived from an EMBL/GenBank/DDBJ whole genome shotgun (WGS) entry which is preliminary data.</text>
</comment>
<organism evidence="1 2">
    <name type="scientific">Mycolicibacterium sphagni</name>
    <dbReference type="NCBI Taxonomy" id="1786"/>
    <lineage>
        <taxon>Bacteria</taxon>
        <taxon>Bacillati</taxon>
        <taxon>Actinomycetota</taxon>
        <taxon>Actinomycetes</taxon>
        <taxon>Mycobacteriales</taxon>
        <taxon>Mycobacteriaceae</taxon>
        <taxon>Mycolicibacterium</taxon>
    </lineage>
</organism>
<evidence type="ECO:0000313" key="2">
    <source>
        <dbReference type="Proteomes" id="UP000708347"/>
    </source>
</evidence>
<dbReference type="RefSeq" id="WP_174400354.1">
    <property type="nucleotide sequence ID" value="NZ_VBSB01000017.1"/>
</dbReference>
<gene>
    <name evidence="1" type="ORF">FEG63_24180</name>
</gene>
<sequence length="233" mass="25783">MDQWTQHSRWAYRAMYPQLVAALFDITVERLMQDVTAGSPLYPSPNEVRLGKPTWSEQTVFTAIREHFPALRPRIPRLFPDPRAGAPAQFVGTQIVELDDNHNQNDHYGVHVWSPRDGRGLVAIAYRTVGVDVDADAAQRLLHHLQPVSAVVIPDQRAMTIPGGQFGHHQPSVHVAERGSSPLSGWAWLDVLGLLRTDIPWWPAGLDADLATILSWRPGDAASPAPVVIGRPS</sequence>
<proteinExistence type="predicted"/>
<name>A0ABX2K0G5_9MYCO</name>
<evidence type="ECO:0000313" key="1">
    <source>
        <dbReference type="EMBL" id="NTY62637.1"/>
    </source>
</evidence>
<dbReference type="Proteomes" id="UP000708347">
    <property type="component" value="Unassembled WGS sequence"/>
</dbReference>
<keyword evidence="2" id="KW-1185">Reference proteome</keyword>
<dbReference type="EMBL" id="VBSB01000017">
    <property type="protein sequence ID" value="NTY62637.1"/>
    <property type="molecule type" value="Genomic_DNA"/>
</dbReference>